<protein>
    <submittedName>
        <fullName evidence="2">Uncharacterized protein</fullName>
    </submittedName>
</protein>
<dbReference type="EMBL" id="GBXM01068012">
    <property type="protein sequence ID" value="JAH40565.1"/>
    <property type="molecule type" value="Transcribed_RNA"/>
</dbReference>
<evidence type="ECO:0000313" key="2">
    <source>
        <dbReference type="EMBL" id="JAH40565.1"/>
    </source>
</evidence>
<reference evidence="2" key="2">
    <citation type="journal article" date="2015" name="Fish Shellfish Immunol.">
        <title>Early steps in the European eel (Anguilla anguilla)-Vibrio vulnificus interaction in the gills: Role of the RtxA13 toxin.</title>
        <authorList>
            <person name="Callol A."/>
            <person name="Pajuelo D."/>
            <person name="Ebbesson L."/>
            <person name="Teles M."/>
            <person name="MacKenzie S."/>
            <person name="Amaro C."/>
        </authorList>
    </citation>
    <scope>NUCLEOTIDE SEQUENCE</scope>
</reference>
<feature type="transmembrane region" description="Helical" evidence="1">
    <location>
        <begin position="16"/>
        <end position="37"/>
    </location>
</feature>
<keyword evidence="1" id="KW-0472">Membrane</keyword>
<sequence>MCKCFFEKMLIHKNTCLGTLSALFLNVICSVSVLFGAQHL</sequence>
<reference evidence="2" key="1">
    <citation type="submission" date="2014-11" db="EMBL/GenBank/DDBJ databases">
        <authorList>
            <person name="Amaro Gonzalez C."/>
        </authorList>
    </citation>
    <scope>NUCLEOTIDE SEQUENCE</scope>
</reference>
<keyword evidence="1" id="KW-0812">Transmembrane</keyword>
<evidence type="ECO:0000256" key="1">
    <source>
        <dbReference type="SAM" id="Phobius"/>
    </source>
</evidence>
<keyword evidence="1" id="KW-1133">Transmembrane helix</keyword>
<name>A0A0E9SIR0_ANGAN</name>
<dbReference type="AlphaFoldDB" id="A0A0E9SIR0"/>
<proteinExistence type="predicted"/>
<accession>A0A0E9SIR0</accession>
<organism evidence="2">
    <name type="scientific">Anguilla anguilla</name>
    <name type="common">European freshwater eel</name>
    <name type="synonym">Muraena anguilla</name>
    <dbReference type="NCBI Taxonomy" id="7936"/>
    <lineage>
        <taxon>Eukaryota</taxon>
        <taxon>Metazoa</taxon>
        <taxon>Chordata</taxon>
        <taxon>Craniata</taxon>
        <taxon>Vertebrata</taxon>
        <taxon>Euteleostomi</taxon>
        <taxon>Actinopterygii</taxon>
        <taxon>Neopterygii</taxon>
        <taxon>Teleostei</taxon>
        <taxon>Anguilliformes</taxon>
        <taxon>Anguillidae</taxon>
        <taxon>Anguilla</taxon>
    </lineage>
</organism>